<evidence type="ECO:0008006" key="4">
    <source>
        <dbReference type="Google" id="ProtNLM"/>
    </source>
</evidence>
<evidence type="ECO:0000313" key="2">
    <source>
        <dbReference type="EMBL" id="MDQ0204741.1"/>
    </source>
</evidence>
<name>A0ABT9YA80_9FIRM</name>
<reference evidence="2 3" key="1">
    <citation type="submission" date="2023-07" db="EMBL/GenBank/DDBJ databases">
        <title>Genomic Encyclopedia of Type Strains, Phase IV (KMG-IV): sequencing the most valuable type-strain genomes for metagenomic binning, comparative biology and taxonomic classification.</title>
        <authorList>
            <person name="Goeker M."/>
        </authorList>
    </citation>
    <scope>NUCLEOTIDE SEQUENCE [LARGE SCALE GENOMIC DNA]</scope>
    <source>
        <strain evidence="2 3">DSM 16980</strain>
    </source>
</reference>
<feature type="transmembrane region" description="Helical" evidence="1">
    <location>
        <begin position="71"/>
        <end position="91"/>
    </location>
</feature>
<proteinExistence type="predicted"/>
<dbReference type="Proteomes" id="UP001239167">
    <property type="component" value="Unassembled WGS sequence"/>
</dbReference>
<keyword evidence="3" id="KW-1185">Reference proteome</keyword>
<evidence type="ECO:0000313" key="3">
    <source>
        <dbReference type="Proteomes" id="UP001239167"/>
    </source>
</evidence>
<feature type="transmembrane region" description="Helical" evidence="1">
    <location>
        <begin position="111"/>
        <end position="129"/>
    </location>
</feature>
<feature type="transmembrane region" description="Helical" evidence="1">
    <location>
        <begin position="150"/>
        <end position="169"/>
    </location>
</feature>
<feature type="transmembrane region" description="Helical" evidence="1">
    <location>
        <begin position="189"/>
        <end position="212"/>
    </location>
</feature>
<keyword evidence="1" id="KW-0812">Transmembrane</keyword>
<gene>
    <name evidence="2" type="ORF">J2S01_002473</name>
</gene>
<sequence>MKQIFLDIVLLVLFLLIMSFQFLPKILHEVLGILMLSAIVFHLIGNRLWFSSLFIGKWYFIRSLSVMINCLLIINAVSIIATGMMISNHLFKEIFGIYLQRNIMVHQLHVSLPYFLLVLIGLHLGLHWPPLWHRFTNWNHWNLQSLKYRVGCYFMMALLIAGGIYGSFMNQIGDRLQLKHIFATAATKASLGMFILMLLSIIGLYAVVGFMIKRSTRHL</sequence>
<organism evidence="2 3">
    <name type="scientific">Pectinatus haikarae</name>
    <dbReference type="NCBI Taxonomy" id="349096"/>
    <lineage>
        <taxon>Bacteria</taxon>
        <taxon>Bacillati</taxon>
        <taxon>Bacillota</taxon>
        <taxon>Negativicutes</taxon>
        <taxon>Selenomonadales</taxon>
        <taxon>Selenomonadaceae</taxon>
        <taxon>Pectinatus</taxon>
    </lineage>
</organism>
<dbReference type="EMBL" id="JAUSUE010000020">
    <property type="protein sequence ID" value="MDQ0204741.1"/>
    <property type="molecule type" value="Genomic_DNA"/>
</dbReference>
<protein>
    <recommendedName>
        <fullName evidence="4">DUF4405 domain-containing protein</fullName>
    </recommendedName>
</protein>
<comment type="caution">
    <text evidence="2">The sequence shown here is derived from an EMBL/GenBank/DDBJ whole genome shotgun (WGS) entry which is preliminary data.</text>
</comment>
<feature type="transmembrane region" description="Helical" evidence="1">
    <location>
        <begin position="5"/>
        <end position="24"/>
    </location>
</feature>
<evidence type="ECO:0000256" key="1">
    <source>
        <dbReference type="SAM" id="Phobius"/>
    </source>
</evidence>
<dbReference type="RefSeq" id="WP_307225063.1">
    <property type="nucleotide sequence ID" value="NZ_CP116940.1"/>
</dbReference>
<keyword evidence="1" id="KW-1133">Transmembrane helix</keyword>
<keyword evidence="1" id="KW-0472">Membrane</keyword>
<feature type="transmembrane region" description="Helical" evidence="1">
    <location>
        <begin position="30"/>
        <end position="50"/>
    </location>
</feature>
<accession>A0ABT9YA80</accession>